<comment type="caution">
    <text evidence="2">The sequence shown here is derived from an EMBL/GenBank/DDBJ whole genome shotgun (WGS) entry which is preliminary data.</text>
</comment>
<feature type="compositionally biased region" description="Polar residues" evidence="1">
    <location>
        <begin position="666"/>
        <end position="677"/>
    </location>
</feature>
<name>A0AA88GIG0_NAELO</name>
<dbReference type="PANTHER" id="PTHR46010:SF1">
    <property type="entry name" value="PROTEIN IWS1 HOMOLOG"/>
    <property type="match status" value="1"/>
</dbReference>
<feature type="compositionally biased region" description="Low complexity" evidence="1">
    <location>
        <begin position="636"/>
        <end position="645"/>
    </location>
</feature>
<keyword evidence="3" id="KW-1185">Reference proteome</keyword>
<reference evidence="2 3" key="1">
    <citation type="journal article" date="2018" name="BMC Genomics">
        <title>The genome of Naegleria lovaniensis, the basis for a comparative approach to unravel pathogenicity factors of the human pathogenic amoeba N. fowleri.</title>
        <authorList>
            <person name="Liechti N."/>
            <person name="Schurch N."/>
            <person name="Bruggmann R."/>
            <person name="Wittwer M."/>
        </authorList>
    </citation>
    <scope>NUCLEOTIDE SEQUENCE [LARGE SCALE GENOMIC DNA]</scope>
    <source>
        <strain evidence="2 3">ATCC 30569</strain>
    </source>
</reference>
<feature type="compositionally biased region" description="Acidic residues" evidence="1">
    <location>
        <begin position="846"/>
        <end position="861"/>
    </location>
</feature>
<dbReference type="Proteomes" id="UP000816034">
    <property type="component" value="Unassembled WGS sequence"/>
</dbReference>
<dbReference type="EMBL" id="PYSW02000026">
    <property type="protein sequence ID" value="KAG2381571.1"/>
    <property type="molecule type" value="Genomic_DNA"/>
</dbReference>
<accession>A0AA88GIG0</accession>
<feature type="compositionally biased region" description="Low complexity" evidence="1">
    <location>
        <begin position="9"/>
        <end position="25"/>
    </location>
</feature>
<gene>
    <name evidence="2" type="ORF">C9374_005955</name>
</gene>
<dbReference type="GeneID" id="68098410"/>
<dbReference type="AlphaFoldDB" id="A0AA88GIG0"/>
<feature type="compositionally biased region" description="Basic and acidic residues" evidence="1">
    <location>
        <begin position="649"/>
        <end position="664"/>
    </location>
</feature>
<sequence>MSSKQKAATNNSGTTSKKKSSSSSENVKKKKKDTISTPCLVQFTNSLSAPPNLSNIHFSLVKKDDDTTPFLFGESKSMQYKSLTNPSSSSSSKCFIIKEESKQNLQRKDILKRELEQGGADALQPDISYQHFFEKRVIGGSEVADSLFNSKRYARLMQKRATAATTSLKADQMETLKVLVGRNSRSSSMATMRQYIPTVNIEAETVNDLFDLKTDLLFDDKHLIDHFKGKHCRNKSLQRVWKVLEGATMDNGALTEEANTSITSMTEFKNLPSFLQEYFGVIIQHGNWNAIAKKKRRRKKKSDEDEDAEEEGKEKSTNAEDKDDPVLPAEELTEEQFSSFLQAIASDIPSLAQYYMVLLGIFQIAQTRRVKDHVAAILQTCYVQGTLDKKAVQKIGKKENSSHRSSVKFTSMADIFPNPPIESMKTHPYLYLPKSAQTLQDLLLRLCVPEFTKSSPRHFQHLVFNQSVGKTLLIRTANHLLVAVLLMCNFYVKKEFIVALQKDTRLTVEKLLVCFNALGVIPDSNQVFVHRTIRSLVRAASGVDFASNAKSQLSLISTEGHGAHPAHVNFYLSLPKIKQLYGKVATVGTSSTTTASTKKKETKTSKKKESAEDLLVDEDKSSKKKVNLDDDEVVETSPKQSAKKSTSSKKAEKTSAKEPTKPTKESAASSKKQTSAEATKPTKTLKRKEEDENIDNMSEDDEDIENDLDGLLMAFQAQEDEDFEEDDNEDQANHEDEDEEMAELVDEDEVEAERERAEESDNEEELVENTLEDDEEDQDGIGALLDTLGDEEDLMDEGDDEDNDDEVGVKEALSGKKKRKNMNDDDDDEEAGVVKSNKKTKHDFEQDIEEGEDEESEEDEE</sequence>
<organism evidence="2 3">
    <name type="scientific">Naegleria lovaniensis</name>
    <name type="common">Amoeba</name>
    <dbReference type="NCBI Taxonomy" id="51637"/>
    <lineage>
        <taxon>Eukaryota</taxon>
        <taxon>Discoba</taxon>
        <taxon>Heterolobosea</taxon>
        <taxon>Tetramitia</taxon>
        <taxon>Eutetramitia</taxon>
        <taxon>Vahlkampfiidae</taxon>
        <taxon>Naegleria</taxon>
    </lineage>
</organism>
<dbReference type="GO" id="GO:0005634">
    <property type="term" value="C:nucleus"/>
    <property type="evidence" value="ECO:0007669"/>
    <property type="project" value="TreeGrafter"/>
</dbReference>
<feature type="compositionally biased region" description="Acidic residues" evidence="1">
    <location>
        <begin position="760"/>
        <end position="779"/>
    </location>
</feature>
<evidence type="ECO:0000313" key="2">
    <source>
        <dbReference type="EMBL" id="KAG2381571.1"/>
    </source>
</evidence>
<feature type="compositionally biased region" description="Basic and acidic residues" evidence="1">
    <location>
        <begin position="598"/>
        <end position="621"/>
    </location>
</feature>
<dbReference type="RefSeq" id="XP_044547251.1">
    <property type="nucleotide sequence ID" value="XM_044695762.1"/>
</dbReference>
<feature type="region of interest" description="Disordered" evidence="1">
    <location>
        <begin position="1"/>
        <end position="34"/>
    </location>
</feature>
<feature type="compositionally biased region" description="Acidic residues" evidence="1">
    <location>
        <begin position="691"/>
        <end position="708"/>
    </location>
</feature>
<dbReference type="PANTHER" id="PTHR46010">
    <property type="entry name" value="PROTEIN IWS1 HOMOLOG"/>
    <property type="match status" value="1"/>
</dbReference>
<evidence type="ECO:0000256" key="1">
    <source>
        <dbReference type="SAM" id="MobiDB-lite"/>
    </source>
</evidence>
<feature type="region of interest" description="Disordered" evidence="1">
    <location>
        <begin position="294"/>
        <end position="325"/>
    </location>
</feature>
<feature type="compositionally biased region" description="Acidic residues" evidence="1">
    <location>
        <begin position="718"/>
        <end position="752"/>
    </location>
</feature>
<proteinExistence type="predicted"/>
<dbReference type="InterPro" id="IPR051037">
    <property type="entry name" value="RNAPII_TF_IWS1"/>
</dbReference>
<evidence type="ECO:0000313" key="3">
    <source>
        <dbReference type="Proteomes" id="UP000816034"/>
    </source>
</evidence>
<dbReference type="GO" id="GO:0016973">
    <property type="term" value="P:poly(A)+ mRNA export from nucleus"/>
    <property type="evidence" value="ECO:0007669"/>
    <property type="project" value="TreeGrafter"/>
</dbReference>
<feature type="region of interest" description="Disordered" evidence="1">
    <location>
        <begin position="591"/>
        <end position="861"/>
    </location>
</feature>
<feature type="compositionally biased region" description="Acidic residues" evidence="1">
    <location>
        <begin position="788"/>
        <end position="806"/>
    </location>
</feature>
<protein>
    <submittedName>
        <fullName evidence="2">Uncharacterized protein</fullName>
    </submittedName>
</protein>